<dbReference type="PIRSF" id="PIRSF031134">
    <property type="entry name" value="MTRK"/>
    <property type="match status" value="1"/>
</dbReference>
<evidence type="ECO:0000256" key="7">
    <source>
        <dbReference type="ARBA" id="ARBA00022840"/>
    </source>
</evidence>
<comment type="subunit">
    <text evidence="2">Homodimer.</text>
</comment>
<dbReference type="RefSeq" id="WP_048839021.1">
    <property type="nucleotide sequence ID" value="NZ_BAMV01000017.1"/>
</dbReference>
<name>A0A0D6N676_9PROT</name>
<dbReference type="PANTHER" id="PTHR34273">
    <property type="entry name" value="METHYLTHIORIBOSE KINASE"/>
    <property type="match status" value="1"/>
</dbReference>
<evidence type="ECO:0000313" key="12">
    <source>
        <dbReference type="Proteomes" id="UP000321891"/>
    </source>
</evidence>
<evidence type="ECO:0000256" key="6">
    <source>
        <dbReference type="ARBA" id="ARBA00022777"/>
    </source>
</evidence>
<dbReference type="InterPro" id="IPR009212">
    <property type="entry name" value="Methylthioribose_kinase"/>
</dbReference>
<gene>
    <name evidence="10" type="primary">mtnK</name>
    <name evidence="9" type="ORF">Abci_017_180</name>
    <name evidence="10" type="ORF">ACI01nite_11090</name>
</gene>
<dbReference type="Pfam" id="PF01636">
    <property type="entry name" value="APH"/>
    <property type="match status" value="1"/>
</dbReference>
<evidence type="ECO:0000256" key="4">
    <source>
        <dbReference type="ARBA" id="ARBA00022679"/>
    </source>
</evidence>
<comment type="caution">
    <text evidence="9">The sequence shown here is derived from an EMBL/GenBank/DDBJ whole genome shotgun (WGS) entry which is preliminary data.</text>
</comment>
<dbReference type="EMBL" id="BAMV01000017">
    <property type="protein sequence ID" value="GAN60996.1"/>
    <property type="molecule type" value="Genomic_DNA"/>
</dbReference>
<reference evidence="9 11" key="1">
    <citation type="submission" date="2012-11" db="EMBL/GenBank/DDBJ databases">
        <title>Whole genome sequence of Acetobacter cibinongensis 4H-1.</title>
        <authorList>
            <person name="Azuma Y."/>
            <person name="Higashiura N."/>
            <person name="Hirakawa H."/>
            <person name="Matsushita K."/>
        </authorList>
    </citation>
    <scope>NUCLEOTIDE SEQUENCE [LARGE SCALE GENOMIC DNA]</scope>
    <source>
        <strain evidence="9 11">4H-1</strain>
    </source>
</reference>
<dbReference type="SUPFAM" id="SSF56112">
    <property type="entry name" value="Protein kinase-like (PK-like)"/>
    <property type="match status" value="1"/>
</dbReference>
<reference evidence="10 12" key="2">
    <citation type="submission" date="2019-07" db="EMBL/GenBank/DDBJ databases">
        <title>Whole genome shotgun sequence of Acetobacter cibinongensis NBRC 16605.</title>
        <authorList>
            <person name="Hosoyama A."/>
            <person name="Uohara A."/>
            <person name="Ohji S."/>
            <person name="Ichikawa N."/>
        </authorList>
    </citation>
    <scope>NUCLEOTIDE SEQUENCE [LARGE SCALE GENOMIC DNA]</scope>
    <source>
        <strain evidence="10 12">NBRC 16605</strain>
    </source>
</reference>
<dbReference type="Gene3D" id="3.90.1200.10">
    <property type="match status" value="1"/>
</dbReference>
<evidence type="ECO:0000256" key="5">
    <source>
        <dbReference type="ARBA" id="ARBA00022741"/>
    </source>
</evidence>
<dbReference type="Proteomes" id="UP000321891">
    <property type="component" value="Unassembled WGS sequence"/>
</dbReference>
<evidence type="ECO:0000256" key="1">
    <source>
        <dbReference type="ARBA" id="ARBA00010165"/>
    </source>
</evidence>
<keyword evidence="7" id="KW-0067">ATP-binding</keyword>
<proteinExistence type="inferred from homology"/>
<dbReference type="NCBIfam" id="TIGR01767">
    <property type="entry name" value="MTRK"/>
    <property type="match status" value="1"/>
</dbReference>
<dbReference type="EMBL" id="BJVU01000003">
    <property type="protein sequence ID" value="GEL58507.1"/>
    <property type="molecule type" value="Genomic_DNA"/>
</dbReference>
<protein>
    <recommendedName>
        <fullName evidence="3">S-methyl-5-thioribose kinase</fullName>
        <ecNumber evidence="3">2.7.1.100</ecNumber>
    </recommendedName>
</protein>
<keyword evidence="12" id="KW-1185">Reference proteome</keyword>
<dbReference type="Proteomes" id="UP000032671">
    <property type="component" value="Unassembled WGS sequence"/>
</dbReference>
<evidence type="ECO:0000256" key="2">
    <source>
        <dbReference type="ARBA" id="ARBA00011738"/>
    </source>
</evidence>
<dbReference type="InterPro" id="IPR002575">
    <property type="entry name" value="Aminoglycoside_PTrfase"/>
</dbReference>
<accession>A0A0D6N676</accession>
<keyword evidence="5" id="KW-0547">Nucleotide-binding</keyword>
<evidence type="ECO:0000256" key="3">
    <source>
        <dbReference type="ARBA" id="ARBA00012128"/>
    </source>
</evidence>
<organism evidence="9 11">
    <name type="scientific">Acetobacter cibinongensis</name>
    <dbReference type="NCBI Taxonomy" id="146475"/>
    <lineage>
        <taxon>Bacteria</taxon>
        <taxon>Pseudomonadati</taxon>
        <taxon>Pseudomonadota</taxon>
        <taxon>Alphaproteobacteria</taxon>
        <taxon>Acetobacterales</taxon>
        <taxon>Acetobacteraceae</taxon>
        <taxon>Acetobacter</taxon>
    </lineage>
</organism>
<dbReference type="GO" id="GO:0005524">
    <property type="term" value="F:ATP binding"/>
    <property type="evidence" value="ECO:0007669"/>
    <property type="project" value="UniProtKB-KW"/>
</dbReference>
<dbReference type="EC" id="2.7.1.100" evidence="3"/>
<evidence type="ECO:0000259" key="8">
    <source>
        <dbReference type="Pfam" id="PF01636"/>
    </source>
</evidence>
<sequence>MSTPQSAYRTVDAEGVRAYVAKLPHLAARLGGNPADWTIREVSDGNLNMVFLAHGPNGGLCLKQALPHVRVDPSWKMPLDRTFFEASYLREVFNYVPDLTTECLHFDPEQFILIVESLAGYTVLRTALMNGTAPEQSAAHVGLFVARSTFHTSLFAYSFEKIMDQRILFARNQTLTRITVDLVLTDPYIPHPRNHWAETELTAIVADIRSNQTMKTRVDELRLKFLSNPQALLHGDLHTGSVMATQSDTRVIDGEFATYGPIGFDIGLFMANLFLSLAAQETIEKTSLQIRMIEKFWISFESEFLKLWMTTSKNPDPSTHYYEEDSSSKNSSANKKKFIQTIFQDALGYCATEIIRRIIGYAHVADFSALKDHNKIADRKKTVLLFAKNLLIHRNSAKSLEDVFEIFFQNIIPFKENNL</sequence>
<dbReference type="AlphaFoldDB" id="A0A0D6N676"/>
<dbReference type="GO" id="GO:0046522">
    <property type="term" value="F:S-methyl-5-thioribose kinase activity"/>
    <property type="evidence" value="ECO:0007669"/>
    <property type="project" value="UniProtKB-EC"/>
</dbReference>
<dbReference type="PANTHER" id="PTHR34273:SF2">
    <property type="entry name" value="METHYLTHIORIBOSE KINASE"/>
    <property type="match status" value="1"/>
</dbReference>
<accession>A0A6N3SNY4</accession>
<dbReference type="GO" id="GO:0009086">
    <property type="term" value="P:methionine biosynthetic process"/>
    <property type="evidence" value="ECO:0007669"/>
    <property type="project" value="InterPro"/>
</dbReference>
<keyword evidence="4" id="KW-0808">Transferase</keyword>
<feature type="domain" description="Aminoglycoside phosphotransferase" evidence="8">
    <location>
        <begin position="185"/>
        <end position="272"/>
    </location>
</feature>
<dbReference type="Gene3D" id="3.30.200.20">
    <property type="entry name" value="Phosphorylase Kinase, domain 1"/>
    <property type="match status" value="1"/>
</dbReference>
<evidence type="ECO:0000313" key="10">
    <source>
        <dbReference type="EMBL" id="GEL58507.1"/>
    </source>
</evidence>
<comment type="similarity">
    <text evidence="1">Belongs to the methylthioribose kinase family.</text>
</comment>
<evidence type="ECO:0000313" key="9">
    <source>
        <dbReference type="EMBL" id="GAN60996.1"/>
    </source>
</evidence>
<evidence type="ECO:0000313" key="11">
    <source>
        <dbReference type="Proteomes" id="UP000032671"/>
    </source>
</evidence>
<dbReference type="InterPro" id="IPR011009">
    <property type="entry name" value="Kinase-like_dom_sf"/>
</dbReference>
<dbReference type="STRING" id="1231339.Abci_017_180"/>
<keyword evidence="6 9" id="KW-0418">Kinase</keyword>